<keyword evidence="7 10" id="KW-1133">Transmembrane helix</keyword>
<reference evidence="11" key="1">
    <citation type="submission" date="2016-10" db="EMBL/GenBank/DDBJ databases">
        <title>Sequence of Gallionella enrichment culture.</title>
        <authorList>
            <person name="Poehlein A."/>
            <person name="Muehling M."/>
            <person name="Daniel R."/>
        </authorList>
    </citation>
    <scope>NUCLEOTIDE SEQUENCE</scope>
</reference>
<evidence type="ECO:0000256" key="2">
    <source>
        <dbReference type="ARBA" id="ARBA00014213"/>
    </source>
</evidence>
<dbReference type="AlphaFoldDB" id="A0A1J5RDU6"/>
<evidence type="ECO:0000256" key="5">
    <source>
        <dbReference type="ARBA" id="ARBA00022519"/>
    </source>
</evidence>
<sequence length="361" mass="40187">MIFKRSLLQELFATAFSTFLVLVGIVFAQRIAYYLGFAARGSLATDAISALMGFSMLKFLPMLLSLTIFLSVLLTLTRWHRDSEMVVWFSSGLGLAAWIRPILGFALPVVAVIALMSLFVAPWATEKGAEFRDQLASRDELSAILPGVFKESINADRVYFVESLTGLGSTVKNIFVQSFQHQKLGIMVAQSGYRTTESNGDTFLVMNNGRRYEGTRDTPEYSVTEFERYAIRIEPNEVKPDPPTAKSEPTRELLQKRSSEDNAELQGRLAAPISALVLVLLAIPLSFVDPRAGRSANLIMALLVYIIYNNLLSIMQAWVAQGKLSPLIGLWPIHAAVLALAAYLFYRRLFLLPLLPRLMRG</sequence>
<dbReference type="GO" id="GO:0015920">
    <property type="term" value="P:lipopolysaccharide transport"/>
    <property type="evidence" value="ECO:0007669"/>
    <property type="project" value="TreeGrafter"/>
</dbReference>
<accession>A0A1J5RDU6</accession>
<feature type="transmembrane region" description="Helical" evidence="10">
    <location>
        <begin position="327"/>
        <end position="346"/>
    </location>
</feature>
<feature type="transmembrane region" description="Helical" evidence="10">
    <location>
        <begin position="269"/>
        <end position="287"/>
    </location>
</feature>
<evidence type="ECO:0000256" key="10">
    <source>
        <dbReference type="SAM" id="Phobius"/>
    </source>
</evidence>
<evidence type="ECO:0000256" key="9">
    <source>
        <dbReference type="SAM" id="MobiDB-lite"/>
    </source>
</evidence>
<dbReference type="PANTHER" id="PTHR33529">
    <property type="entry name" value="SLR0882 PROTEIN-RELATED"/>
    <property type="match status" value="1"/>
</dbReference>
<comment type="subcellular location">
    <subcellularLocation>
        <location evidence="1">Cell inner membrane</location>
        <topology evidence="1">Multi-pass membrane protein</topology>
    </subcellularLocation>
</comment>
<feature type="transmembrane region" description="Helical" evidence="10">
    <location>
        <begin position="52"/>
        <end position="76"/>
    </location>
</feature>
<feature type="region of interest" description="Disordered" evidence="9">
    <location>
        <begin position="236"/>
        <end position="258"/>
    </location>
</feature>
<feature type="transmembrane region" description="Helical" evidence="10">
    <location>
        <begin position="105"/>
        <end position="124"/>
    </location>
</feature>
<protein>
    <recommendedName>
        <fullName evidence="2">Lipopolysaccharide export system permease protein LptF</fullName>
    </recommendedName>
</protein>
<dbReference type="InterPro" id="IPR030922">
    <property type="entry name" value="LptF"/>
</dbReference>
<keyword evidence="5" id="KW-0997">Cell inner membrane</keyword>
<dbReference type="EMBL" id="MLJW01000487">
    <property type="protein sequence ID" value="OIQ86325.1"/>
    <property type="molecule type" value="Genomic_DNA"/>
</dbReference>
<dbReference type="NCBIfam" id="TIGR04407">
    <property type="entry name" value="LptF_YjgP"/>
    <property type="match status" value="1"/>
</dbReference>
<dbReference type="Pfam" id="PF03739">
    <property type="entry name" value="LptF_LptG"/>
    <property type="match status" value="1"/>
</dbReference>
<organism evidence="11">
    <name type="scientific">mine drainage metagenome</name>
    <dbReference type="NCBI Taxonomy" id="410659"/>
    <lineage>
        <taxon>unclassified sequences</taxon>
        <taxon>metagenomes</taxon>
        <taxon>ecological metagenomes</taxon>
    </lineage>
</organism>
<evidence type="ECO:0000256" key="8">
    <source>
        <dbReference type="ARBA" id="ARBA00023136"/>
    </source>
</evidence>
<evidence type="ECO:0000256" key="7">
    <source>
        <dbReference type="ARBA" id="ARBA00022989"/>
    </source>
</evidence>
<feature type="compositionally biased region" description="Basic and acidic residues" evidence="9">
    <location>
        <begin position="248"/>
        <end position="258"/>
    </location>
</feature>
<evidence type="ECO:0000313" key="11">
    <source>
        <dbReference type="EMBL" id="OIQ86325.1"/>
    </source>
</evidence>
<evidence type="ECO:0000256" key="6">
    <source>
        <dbReference type="ARBA" id="ARBA00022692"/>
    </source>
</evidence>
<keyword evidence="8 10" id="KW-0472">Membrane</keyword>
<dbReference type="PANTHER" id="PTHR33529:SF7">
    <property type="entry name" value="LIPOPOLYSACCHARIDE EXPORT SYSTEM PERMEASE PROTEIN LPTF"/>
    <property type="match status" value="1"/>
</dbReference>
<proteinExistence type="predicted"/>
<dbReference type="InterPro" id="IPR005495">
    <property type="entry name" value="LptG/LptF_permease"/>
</dbReference>
<evidence type="ECO:0000256" key="4">
    <source>
        <dbReference type="ARBA" id="ARBA00022475"/>
    </source>
</evidence>
<dbReference type="GO" id="GO:0055085">
    <property type="term" value="P:transmembrane transport"/>
    <property type="evidence" value="ECO:0007669"/>
    <property type="project" value="InterPro"/>
</dbReference>
<keyword evidence="4" id="KW-1003">Cell membrane</keyword>
<evidence type="ECO:0000256" key="1">
    <source>
        <dbReference type="ARBA" id="ARBA00004429"/>
    </source>
</evidence>
<feature type="transmembrane region" description="Helical" evidence="10">
    <location>
        <begin position="299"/>
        <end position="320"/>
    </location>
</feature>
<name>A0A1J5RDU6_9ZZZZ</name>
<evidence type="ECO:0000256" key="3">
    <source>
        <dbReference type="ARBA" id="ARBA00022448"/>
    </source>
</evidence>
<gene>
    <name evidence="11" type="primary">lptF_8</name>
    <name evidence="11" type="ORF">GALL_318290</name>
</gene>
<keyword evidence="6 10" id="KW-0812">Transmembrane</keyword>
<keyword evidence="3" id="KW-0813">Transport</keyword>
<dbReference type="GO" id="GO:0043190">
    <property type="term" value="C:ATP-binding cassette (ABC) transporter complex"/>
    <property type="evidence" value="ECO:0007669"/>
    <property type="project" value="InterPro"/>
</dbReference>
<comment type="caution">
    <text evidence="11">The sequence shown here is derived from an EMBL/GenBank/DDBJ whole genome shotgun (WGS) entry which is preliminary data.</text>
</comment>